<dbReference type="EC" id="2.3.2.16" evidence="8"/>
<accession>A0ABW3LFI2</accession>
<dbReference type="EMBL" id="JBHTKI010000014">
    <property type="protein sequence ID" value="MFD1031907.1"/>
    <property type="molecule type" value="Genomic_DNA"/>
</dbReference>
<keyword evidence="5" id="KW-0573">Peptidoglycan synthesis</keyword>
<proteinExistence type="inferred from homology"/>
<dbReference type="InterPro" id="IPR050644">
    <property type="entry name" value="PG_Glycine_Bridge_Synth"/>
</dbReference>
<comment type="similarity">
    <text evidence="2">Belongs to the FemABX family.</text>
</comment>
<evidence type="ECO:0000256" key="6">
    <source>
        <dbReference type="ARBA" id="ARBA00023315"/>
    </source>
</evidence>
<comment type="subcellular location">
    <subcellularLocation>
        <location evidence="1">Cytoplasm</location>
    </subcellularLocation>
</comment>
<dbReference type="PANTHER" id="PTHR36174:SF1">
    <property type="entry name" value="LIPID II:GLYCINE GLYCYLTRANSFERASE"/>
    <property type="match status" value="1"/>
</dbReference>
<evidence type="ECO:0000313" key="13">
    <source>
        <dbReference type="EMBL" id="MFD1031907.1"/>
    </source>
</evidence>
<dbReference type="Pfam" id="PF13480">
    <property type="entry name" value="Acetyltransf_6"/>
    <property type="match status" value="1"/>
</dbReference>
<dbReference type="InterPro" id="IPR038740">
    <property type="entry name" value="BioF2-like_GNAT_dom"/>
</dbReference>
<dbReference type="Proteomes" id="UP001597109">
    <property type="component" value="Unassembled WGS sequence"/>
</dbReference>
<evidence type="ECO:0000256" key="1">
    <source>
        <dbReference type="ARBA" id="ARBA00004496"/>
    </source>
</evidence>
<evidence type="ECO:0000256" key="11">
    <source>
        <dbReference type="ARBA" id="ARBA00048654"/>
    </source>
</evidence>
<keyword evidence="3 13" id="KW-0808">Transferase</keyword>
<dbReference type="Gene3D" id="3.40.630.30">
    <property type="match status" value="1"/>
</dbReference>
<evidence type="ECO:0000256" key="3">
    <source>
        <dbReference type="ARBA" id="ARBA00022679"/>
    </source>
</evidence>
<keyword evidence="6 13" id="KW-0012">Acyltransferase</keyword>
<dbReference type="GO" id="GO:0016746">
    <property type="term" value="F:acyltransferase activity"/>
    <property type="evidence" value="ECO:0007669"/>
    <property type="project" value="UniProtKB-KW"/>
</dbReference>
<evidence type="ECO:0000256" key="2">
    <source>
        <dbReference type="ARBA" id="ARBA00009943"/>
    </source>
</evidence>
<keyword evidence="14" id="KW-1185">Reference proteome</keyword>
<evidence type="ECO:0000259" key="12">
    <source>
        <dbReference type="Pfam" id="PF13480"/>
    </source>
</evidence>
<keyword evidence="4" id="KW-0133">Cell shape</keyword>
<reference evidence="14" key="1">
    <citation type="journal article" date="2019" name="Int. J. Syst. Evol. Microbiol.">
        <title>The Global Catalogue of Microorganisms (GCM) 10K type strain sequencing project: providing services to taxonomists for standard genome sequencing and annotation.</title>
        <authorList>
            <consortium name="The Broad Institute Genomics Platform"/>
            <consortium name="The Broad Institute Genome Sequencing Center for Infectious Disease"/>
            <person name="Wu L."/>
            <person name="Ma J."/>
        </authorList>
    </citation>
    <scope>NUCLEOTIDE SEQUENCE [LARGE SCALE GENOMIC DNA]</scope>
    <source>
        <strain evidence="14">CCUG 56756</strain>
    </source>
</reference>
<evidence type="ECO:0000256" key="9">
    <source>
        <dbReference type="ARBA" id="ARBA00040679"/>
    </source>
</evidence>
<feature type="domain" description="BioF2-like acetyltransferase" evidence="12">
    <location>
        <begin position="144"/>
        <end position="270"/>
    </location>
</feature>
<protein>
    <recommendedName>
        <fullName evidence="9">Lipid II:glycine glycyltransferase</fullName>
        <ecNumber evidence="8">2.3.2.16</ecNumber>
    </recommendedName>
    <alternativeName>
        <fullName evidence="10">Factor essential for expression of methicillin resistance X</fullName>
    </alternativeName>
</protein>
<keyword evidence="7" id="KW-0961">Cell wall biogenesis/degradation</keyword>
<dbReference type="InterPro" id="IPR003447">
    <property type="entry name" value="FEMABX"/>
</dbReference>
<name>A0ABW3LFI2_9BACL</name>
<evidence type="ECO:0000313" key="14">
    <source>
        <dbReference type="Proteomes" id="UP001597109"/>
    </source>
</evidence>
<organism evidence="13 14">
    <name type="scientific">Metaplanococcus flavidus</name>
    <dbReference type="NCBI Taxonomy" id="569883"/>
    <lineage>
        <taxon>Bacteria</taxon>
        <taxon>Bacillati</taxon>
        <taxon>Bacillota</taxon>
        <taxon>Bacilli</taxon>
        <taxon>Bacillales</taxon>
        <taxon>Caryophanaceae</taxon>
        <taxon>Metaplanococcus</taxon>
    </lineage>
</organism>
<gene>
    <name evidence="13" type="ORF">ACFQ1X_10745</name>
</gene>
<dbReference type="SUPFAM" id="SSF55729">
    <property type="entry name" value="Acyl-CoA N-acyltransferases (Nat)"/>
    <property type="match status" value="1"/>
</dbReference>
<comment type="caution">
    <text evidence="13">The sequence shown here is derived from an EMBL/GenBank/DDBJ whole genome shotgun (WGS) entry which is preliminary data.</text>
</comment>
<dbReference type="PANTHER" id="PTHR36174">
    <property type="entry name" value="LIPID II:GLYCINE GLYCYLTRANSFERASE"/>
    <property type="match status" value="1"/>
</dbReference>
<evidence type="ECO:0000256" key="8">
    <source>
        <dbReference type="ARBA" id="ARBA00039074"/>
    </source>
</evidence>
<evidence type="ECO:0000256" key="7">
    <source>
        <dbReference type="ARBA" id="ARBA00023316"/>
    </source>
</evidence>
<comment type="catalytic activity">
    <reaction evidence="11">
        <text>beta-D-GlcNAc-(1-&gt;4)-Mur2Ac(oyl-L-Ala-D-isoglutaminyl-L-Lys-D-Ala-D-Ala)-di-trans,octa-cis-undecaprenyl diphosphate + glycyl-tRNA(Gly) = beta-D-GlcNAc-(1-&gt;4)-Mur2Ac(oyl-L-Ala-D-isoglutaminyl-L-Lys-(N(6)-Gly)-D-Ala-D-Ala)-di-trans,octa-cis-undecaprenyl diphosphate + tRNA(Gly) + H(+)</text>
        <dbReference type="Rhea" id="RHEA:30435"/>
        <dbReference type="Rhea" id="RHEA-COMP:9664"/>
        <dbReference type="Rhea" id="RHEA-COMP:9683"/>
        <dbReference type="ChEBI" id="CHEBI:15378"/>
        <dbReference type="ChEBI" id="CHEBI:62233"/>
        <dbReference type="ChEBI" id="CHEBI:62234"/>
        <dbReference type="ChEBI" id="CHEBI:78442"/>
        <dbReference type="ChEBI" id="CHEBI:78522"/>
        <dbReference type="EC" id="2.3.2.16"/>
    </reaction>
</comment>
<evidence type="ECO:0000256" key="5">
    <source>
        <dbReference type="ARBA" id="ARBA00022984"/>
    </source>
</evidence>
<sequence length="325" mass="38143">MLDLYFEEKYGLLYEKIEEGKCEIFEYHSDLGIVRHLFIKKPASVNFKGEVYYELVTPYGYGGPVILKCDNKNKKELVNEFEEAFMGYCRKNHIVSEFVRFHPVLLNAQDFSGCYDLTLRRKTTGTNLRDFEDPIKNEFSKSKQKSIRKSLEAGVVYRVTVNPDNLENFQKIYHSTMNRKHADQVYFFDSEYFKKLLHYLGEHVLLVEVEYEGKVIGMGLNFIYGKMIHIHLSGTDENFHHLAPSVMLRYALVEWGKGRGIDLIHEGGGKSSSMDDPLYVFKKQFGKNTDFDYFVGYRIWDEKQYKLLYHSDHAEIEKLNSPAYR</sequence>
<dbReference type="RefSeq" id="WP_144840816.1">
    <property type="nucleotide sequence ID" value="NZ_JBHTKI010000014.1"/>
</dbReference>
<evidence type="ECO:0000256" key="4">
    <source>
        <dbReference type="ARBA" id="ARBA00022960"/>
    </source>
</evidence>
<dbReference type="InterPro" id="IPR016181">
    <property type="entry name" value="Acyl_CoA_acyltransferase"/>
</dbReference>
<dbReference type="PROSITE" id="PS51191">
    <property type="entry name" value="FEMABX"/>
    <property type="match status" value="1"/>
</dbReference>
<evidence type="ECO:0000256" key="10">
    <source>
        <dbReference type="ARBA" id="ARBA00042933"/>
    </source>
</evidence>